<keyword evidence="3" id="KW-0067">ATP-binding</keyword>
<keyword evidence="2" id="KW-0547">Nucleotide-binding</keyword>
<evidence type="ECO:0000259" key="4">
    <source>
        <dbReference type="SMART" id="SM00382"/>
    </source>
</evidence>
<dbReference type="InterPro" id="IPR047661">
    <property type="entry name" value="IstB"/>
</dbReference>
<dbReference type="NCBIfam" id="NF038214">
    <property type="entry name" value="IS21_help_AAA"/>
    <property type="match status" value="1"/>
</dbReference>
<dbReference type="InterPro" id="IPR028350">
    <property type="entry name" value="DNAC/IstB-like"/>
</dbReference>
<dbReference type="GO" id="GO:0005524">
    <property type="term" value="F:ATP binding"/>
    <property type="evidence" value="ECO:0007669"/>
    <property type="project" value="UniProtKB-KW"/>
</dbReference>
<dbReference type="EMBL" id="DSXI01000070">
    <property type="protein sequence ID" value="HGS04353.1"/>
    <property type="molecule type" value="Genomic_DNA"/>
</dbReference>
<evidence type="ECO:0000256" key="1">
    <source>
        <dbReference type="ARBA" id="ARBA00008059"/>
    </source>
</evidence>
<dbReference type="InterPro" id="IPR002611">
    <property type="entry name" value="IstB_ATP-bd"/>
</dbReference>
<dbReference type="CDD" id="cd00009">
    <property type="entry name" value="AAA"/>
    <property type="match status" value="1"/>
</dbReference>
<sequence length="247" mass="28115">MIPRLDLQLKSLSLTKILAHYQEEAHKAAQEKLSYENYLARLVEMEAMSKLDRSINAKIHKARFPSLKTLEEFDFSFQPQLNEKEIIRLASLDFLEKKENLLFLGPPGVGKTHLAIAFGVKACMAKYRVLFIRSQDLLANLSVAHKTGRLGQVLLNLSRLDLLILDELGYLPISPEQANLLFQLVSIRYEKGAMIWTSNYGFEDWGPIFTDQVIAAAIIDRLVHHAHIFVINGNSFRMKQKLLPEAA</sequence>
<evidence type="ECO:0000256" key="3">
    <source>
        <dbReference type="ARBA" id="ARBA00022840"/>
    </source>
</evidence>
<dbReference type="InterPro" id="IPR003593">
    <property type="entry name" value="AAA+_ATPase"/>
</dbReference>
<reference evidence="5" key="1">
    <citation type="journal article" date="2020" name="mSystems">
        <title>Genome- and Community-Level Interaction Insights into Carbon Utilization and Element Cycling Functions of Hydrothermarchaeota in Hydrothermal Sediment.</title>
        <authorList>
            <person name="Zhou Z."/>
            <person name="Liu Y."/>
            <person name="Xu W."/>
            <person name="Pan J."/>
            <person name="Luo Z.H."/>
            <person name="Li M."/>
        </authorList>
    </citation>
    <scope>NUCLEOTIDE SEQUENCE [LARGE SCALE GENOMIC DNA]</scope>
    <source>
        <strain evidence="5">SpSt-548</strain>
    </source>
</reference>
<dbReference type="PANTHER" id="PTHR30050:SF4">
    <property type="entry name" value="ATP-BINDING PROTEIN RV3427C IN INSERTION SEQUENCE-RELATED"/>
    <property type="match status" value="1"/>
</dbReference>
<dbReference type="SMART" id="SM00382">
    <property type="entry name" value="AAA"/>
    <property type="match status" value="1"/>
</dbReference>
<dbReference type="Gene3D" id="3.40.50.300">
    <property type="entry name" value="P-loop containing nucleotide triphosphate hydrolases"/>
    <property type="match status" value="1"/>
</dbReference>
<dbReference type="InterPro" id="IPR027417">
    <property type="entry name" value="P-loop_NTPase"/>
</dbReference>
<name>A0A7V4G6H5_9BACT</name>
<dbReference type="AlphaFoldDB" id="A0A7V4G6H5"/>
<protein>
    <submittedName>
        <fullName evidence="5">AAA family ATPase</fullName>
    </submittedName>
</protein>
<evidence type="ECO:0000256" key="2">
    <source>
        <dbReference type="ARBA" id="ARBA00022741"/>
    </source>
</evidence>
<feature type="domain" description="AAA+ ATPase" evidence="4">
    <location>
        <begin position="97"/>
        <end position="229"/>
    </location>
</feature>
<accession>A0A7V4G6H5</accession>
<comment type="caution">
    <text evidence="5">The sequence shown here is derived from an EMBL/GenBank/DDBJ whole genome shotgun (WGS) entry which is preliminary data.</text>
</comment>
<proteinExistence type="inferred from homology"/>
<dbReference type="GO" id="GO:0006260">
    <property type="term" value="P:DNA replication"/>
    <property type="evidence" value="ECO:0007669"/>
    <property type="project" value="TreeGrafter"/>
</dbReference>
<dbReference type="SUPFAM" id="SSF52540">
    <property type="entry name" value="P-loop containing nucleoside triphosphate hydrolases"/>
    <property type="match status" value="1"/>
</dbReference>
<dbReference type="Pfam" id="PF01695">
    <property type="entry name" value="IstB_IS21"/>
    <property type="match status" value="1"/>
</dbReference>
<dbReference type="PRINTS" id="PR00300">
    <property type="entry name" value="CLPPROTEASEA"/>
</dbReference>
<organism evidence="5">
    <name type="scientific">Desulfobacca acetoxidans</name>
    <dbReference type="NCBI Taxonomy" id="60893"/>
    <lineage>
        <taxon>Bacteria</taxon>
        <taxon>Pseudomonadati</taxon>
        <taxon>Thermodesulfobacteriota</taxon>
        <taxon>Desulfobaccia</taxon>
        <taxon>Desulfobaccales</taxon>
        <taxon>Desulfobaccaceae</taxon>
        <taxon>Desulfobacca</taxon>
    </lineage>
</organism>
<comment type="similarity">
    <text evidence="1">Belongs to the IS21/IS1162 putative ATP-binding protein family.</text>
</comment>
<dbReference type="PANTHER" id="PTHR30050">
    <property type="entry name" value="CHROMOSOMAL REPLICATION INITIATOR PROTEIN DNAA"/>
    <property type="match status" value="1"/>
</dbReference>
<gene>
    <name evidence="5" type="ORF">ENT08_01195</name>
</gene>
<dbReference type="InterPro" id="IPR001270">
    <property type="entry name" value="ClpA/B"/>
</dbReference>
<evidence type="ECO:0000313" key="5">
    <source>
        <dbReference type="EMBL" id="HGS04353.1"/>
    </source>
</evidence>
<dbReference type="PIRSF" id="PIRSF003073">
    <property type="entry name" value="DNAC_TnpB_IstB"/>
    <property type="match status" value="1"/>
</dbReference>